<keyword evidence="12" id="KW-1185">Reference proteome</keyword>
<reference evidence="12" key="1">
    <citation type="journal article" date="2017" name="Nat. Microbiol.">
        <title>Global analysis of biosynthetic gene clusters reveals vast potential of secondary metabolite production in Penicillium species.</title>
        <authorList>
            <person name="Nielsen J.C."/>
            <person name="Grijseels S."/>
            <person name="Prigent S."/>
            <person name="Ji B."/>
            <person name="Dainat J."/>
            <person name="Nielsen K.F."/>
            <person name="Frisvad J.C."/>
            <person name="Workman M."/>
            <person name="Nielsen J."/>
        </authorList>
    </citation>
    <scope>NUCLEOTIDE SEQUENCE [LARGE SCALE GENOMIC DNA]</scope>
    <source>
        <strain evidence="12">IBT 29486</strain>
    </source>
</reference>
<evidence type="ECO:0000256" key="8">
    <source>
        <dbReference type="ARBA" id="ARBA00023136"/>
    </source>
</evidence>
<evidence type="ECO:0000256" key="2">
    <source>
        <dbReference type="ARBA" id="ARBA00007992"/>
    </source>
</evidence>
<dbReference type="Proteomes" id="UP000191518">
    <property type="component" value="Unassembled WGS sequence"/>
</dbReference>
<dbReference type="Pfam" id="PF01494">
    <property type="entry name" value="FAD_binding_3"/>
    <property type="match status" value="1"/>
</dbReference>
<feature type="domain" description="FAD-binding" evidence="10">
    <location>
        <begin position="6"/>
        <end position="339"/>
    </location>
</feature>
<dbReference type="GO" id="GO:0071949">
    <property type="term" value="F:FAD binding"/>
    <property type="evidence" value="ECO:0007669"/>
    <property type="project" value="InterPro"/>
</dbReference>
<dbReference type="GO" id="GO:0004497">
    <property type="term" value="F:monooxygenase activity"/>
    <property type="evidence" value="ECO:0007669"/>
    <property type="project" value="InterPro"/>
</dbReference>
<accession>A0A1V6R6Z6</accession>
<evidence type="ECO:0000259" key="10">
    <source>
        <dbReference type="Pfam" id="PF01494"/>
    </source>
</evidence>
<comment type="caution">
    <text evidence="11">The sequence shown here is derived from an EMBL/GenBank/DDBJ whole genome shotgun (WGS) entry which is preliminary data.</text>
</comment>
<dbReference type="InterPro" id="IPR002938">
    <property type="entry name" value="FAD-bd"/>
</dbReference>
<keyword evidence="7" id="KW-0560">Oxidoreductase</keyword>
<proteinExistence type="inferred from homology"/>
<evidence type="ECO:0000313" key="12">
    <source>
        <dbReference type="Proteomes" id="UP000191518"/>
    </source>
</evidence>
<dbReference type="InterPro" id="IPR036188">
    <property type="entry name" value="FAD/NAD-bd_sf"/>
</dbReference>
<comment type="similarity">
    <text evidence="2">Belongs to the paxM FAD-dependent monooxygenase family.</text>
</comment>
<protein>
    <recommendedName>
        <fullName evidence="10">FAD-binding domain-containing protein</fullName>
    </recommendedName>
</protein>
<keyword evidence="3" id="KW-0285">Flavoprotein</keyword>
<dbReference type="Gene3D" id="3.50.50.60">
    <property type="entry name" value="FAD/NAD(P)-binding domain"/>
    <property type="match status" value="1"/>
</dbReference>
<dbReference type="STRING" id="29845.A0A1V6R6Z6"/>
<dbReference type="GO" id="GO:0016020">
    <property type="term" value="C:membrane"/>
    <property type="evidence" value="ECO:0007669"/>
    <property type="project" value="UniProtKB-SubCell"/>
</dbReference>
<feature type="transmembrane region" description="Helical" evidence="9">
    <location>
        <begin position="444"/>
        <end position="464"/>
    </location>
</feature>
<dbReference type="InterPro" id="IPR050562">
    <property type="entry name" value="FAD_mOase_fung"/>
</dbReference>
<dbReference type="PRINTS" id="PR00420">
    <property type="entry name" value="RNGMNOXGNASE"/>
</dbReference>
<keyword evidence="4 9" id="KW-0812">Transmembrane</keyword>
<organism evidence="11 12">
    <name type="scientific">Penicillium vulpinum</name>
    <dbReference type="NCBI Taxonomy" id="29845"/>
    <lineage>
        <taxon>Eukaryota</taxon>
        <taxon>Fungi</taxon>
        <taxon>Dikarya</taxon>
        <taxon>Ascomycota</taxon>
        <taxon>Pezizomycotina</taxon>
        <taxon>Eurotiomycetes</taxon>
        <taxon>Eurotiomycetidae</taxon>
        <taxon>Eurotiales</taxon>
        <taxon>Aspergillaceae</taxon>
        <taxon>Penicillium</taxon>
    </lineage>
</organism>
<evidence type="ECO:0000256" key="7">
    <source>
        <dbReference type="ARBA" id="ARBA00023002"/>
    </source>
</evidence>
<keyword evidence="6 9" id="KW-1133">Transmembrane helix</keyword>
<evidence type="ECO:0000256" key="4">
    <source>
        <dbReference type="ARBA" id="ARBA00022692"/>
    </source>
</evidence>
<comment type="subcellular location">
    <subcellularLocation>
        <location evidence="1">Membrane</location>
    </subcellularLocation>
</comment>
<dbReference type="EMBL" id="MDYP01000084">
    <property type="protein sequence ID" value="OQD97285.1"/>
    <property type="molecule type" value="Genomic_DNA"/>
</dbReference>
<keyword evidence="8 9" id="KW-0472">Membrane</keyword>
<evidence type="ECO:0000256" key="1">
    <source>
        <dbReference type="ARBA" id="ARBA00004370"/>
    </source>
</evidence>
<dbReference type="SUPFAM" id="SSF51905">
    <property type="entry name" value="FAD/NAD(P)-binding domain"/>
    <property type="match status" value="1"/>
</dbReference>
<name>A0A1V6R6Z6_9EURO</name>
<dbReference type="AlphaFoldDB" id="A0A1V6R6Z6"/>
<evidence type="ECO:0000256" key="3">
    <source>
        <dbReference type="ARBA" id="ARBA00022630"/>
    </source>
</evidence>
<evidence type="ECO:0000256" key="9">
    <source>
        <dbReference type="SAM" id="Phobius"/>
    </source>
</evidence>
<evidence type="ECO:0000256" key="6">
    <source>
        <dbReference type="ARBA" id="ARBA00022989"/>
    </source>
</evidence>
<evidence type="ECO:0000313" key="11">
    <source>
        <dbReference type="EMBL" id="OQD97285.1"/>
    </source>
</evidence>
<gene>
    <name evidence="11" type="ORF">PENVUL_c084G02008</name>
</gene>
<dbReference type="PANTHER" id="PTHR47356:SF2">
    <property type="entry name" value="FAD-BINDING DOMAIN-CONTAINING PROTEIN-RELATED"/>
    <property type="match status" value="1"/>
</dbReference>
<evidence type="ECO:0000256" key="5">
    <source>
        <dbReference type="ARBA" id="ARBA00022827"/>
    </source>
</evidence>
<sequence length="476" mass="53148">MEPKDFKVIIIGGSVAGLTLALSLSKIGIDYIVLEKRAHVAPQEGASIGILPHGGRILDQLGLFGTVEESIEPLHTAHIHFPDGFEHTNASPSLLDDRFGLPLAFLERQKMLQILFDAQPHKSKILCGKKVKKIDDFEESMTVYTEDGSTYTGDLVVGADGVHSRARTEMWQIAEKMQPGIISNAEKSSLTVQYTCVFGISTAVPGLVPGEQVASFNEKRSFLTFPGKNGRTFWFLIKRLGQEHAYSSAPRFSSKDTETICHQFLEDIIYGDVRFNDLWSRKEVCSVTALEEGTFRRWSYRRIVCVGDSMHKMAPNTGQGANCAIEDVAALANMLHTCVVTTKRHCKPTTKELSNLLEGYTKTRLDRIEKVYKASRLVVRLQARDTLFLRIMGRYYIPHSGDVPADVASKMIAGAVALDFLPLPSRCGPGWSSFKTKERRSIRWIEAAAIPLVLIVSIWLWQVLVRDEYLNEGKKS</sequence>
<keyword evidence="5" id="KW-0274">FAD</keyword>
<dbReference type="PANTHER" id="PTHR47356">
    <property type="entry name" value="FAD-DEPENDENT MONOOXYGENASE ASQG-RELATED"/>
    <property type="match status" value="1"/>
</dbReference>